<feature type="binding site" evidence="6">
    <location>
        <position position="32"/>
    </location>
    <ligand>
        <name>Mg(2+)</name>
        <dbReference type="ChEBI" id="CHEBI:18420"/>
        <label>1</label>
    </ligand>
</feature>
<feature type="binding site" evidence="6">
    <location>
        <position position="61"/>
    </location>
    <ligand>
        <name>Mg(2+)</name>
        <dbReference type="ChEBI" id="CHEBI:18420"/>
        <label>1</label>
    </ligand>
</feature>
<keyword evidence="3" id="KW-0378">Hydrolase</keyword>
<dbReference type="FunCoup" id="A0A078B137">
    <property type="interactions" value="19"/>
</dbReference>
<dbReference type="Gene3D" id="3.60.10.10">
    <property type="entry name" value="Endonuclease/exonuclease/phosphatase"/>
    <property type="match status" value="1"/>
</dbReference>
<feature type="domain" description="Endonuclease/exonuclease/phosphatase" evidence="10">
    <location>
        <begin position="31"/>
        <end position="277"/>
    </location>
</feature>
<dbReference type="InterPro" id="IPR005135">
    <property type="entry name" value="Endo/exonuclease/phosphatase"/>
</dbReference>
<keyword evidence="12" id="KW-1185">Reference proteome</keyword>
<name>A0A078B137_STYLE</name>
<protein>
    <submittedName>
        <fullName evidence="11">Exodeoxyribonuclease iii family protein</fullName>
    </submittedName>
</protein>
<dbReference type="Proteomes" id="UP000039865">
    <property type="component" value="Unassembled WGS sequence"/>
</dbReference>
<sequence length="350" mass="40814">MDLILKRNTHLFHGKALEQDQPQSQLKIWHWNINGLGAGVLKGHLLRFLENHQPDILCLNETKTDYQSILEKGIHEKLPLHYEQYWNCSKARRGYSGTGILTRIKPLNVKYDIDVQHHDQEGRVITAEFDKFILISVYVPNSGDGLRRLDYRTQEFDKDFHDYIDKVRIENKKPLILSGDMNVARKEIDIYDAKGKEKSACYTPEERASFESLIGRGYVDVYRHLYPDKQEFTYFSARIRGHELNKGWRIDYFIVPQKDVGIVIDTSVHKSIIGSDHVPIQLQIDLDKLQEEGKENKIEQLIVNQADNNKQIKKSMEALSIPSRKQKQVDTEKVSKIKTKEMLKSKKQEK</sequence>
<dbReference type="OMA" id="GWRIDYY"/>
<feature type="region of interest" description="Disordered" evidence="9">
    <location>
        <begin position="315"/>
        <end position="350"/>
    </location>
</feature>
<evidence type="ECO:0000256" key="3">
    <source>
        <dbReference type="ARBA" id="ARBA00022801"/>
    </source>
</evidence>
<evidence type="ECO:0000313" key="12">
    <source>
        <dbReference type="Proteomes" id="UP000039865"/>
    </source>
</evidence>
<dbReference type="SUPFAM" id="SSF56219">
    <property type="entry name" value="DNase I-like"/>
    <property type="match status" value="1"/>
</dbReference>
<feature type="binding site" evidence="6">
    <location>
        <position position="277"/>
    </location>
    <ligand>
        <name>Mg(2+)</name>
        <dbReference type="ChEBI" id="CHEBI:18420"/>
        <label>1</label>
    </ligand>
</feature>
<dbReference type="GO" id="GO:0005634">
    <property type="term" value="C:nucleus"/>
    <property type="evidence" value="ECO:0007669"/>
    <property type="project" value="TreeGrafter"/>
</dbReference>
<dbReference type="PROSITE" id="PS51435">
    <property type="entry name" value="AP_NUCLEASE_F1_4"/>
    <property type="match status" value="1"/>
</dbReference>
<keyword evidence="8" id="KW-0234">DNA repair</keyword>
<evidence type="ECO:0000256" key="4">
    <source>
        <dbReference type="ARBA" id="ARBA00022842"/>
    </source>
</evidence>
<dbReference type="GO" id="GO:0006284">
    <property type="term" value="P:base-excision repair"/>
    <property type="evidence" value="ECO:0007669"/>
    <property type="project" value="TreeGrafter"/>
</dbReference>
<feature type="site" description="Transition state stabilizer" evidence="7">
    <location>
        <position position="182"/>
    </location>
</feature>
<dbReference type="GO" id="GO:0008311">
    <property type="term" value="F:double-stranded DNA 3'-5' DNA exonuclease activity"/>
    <property type="evidence" value="ECO:0007669"/>
    <property type="project" value="TreeGrafter"/>
</dbReference>
<dbReference type="PANTHER" id="PTHR22748:SF6">
    <property type="entry name" value="DNA-(APURINIC OR APYRIMIDINIC SITE) ENDONUCLEASE"/>
    <property type="match status" value="1"/>
</dbReference>
<evidence type="ECO:0000256" key="5">
    <source>
        <dbReference type="PIRSR" id="PIRSR604808-1"/>
    </source>
</evidence>
<keyword evidence="6" id="KW-0464">Manganese</keyword>
<evidence type="ECO:0000256" key="2">
    <source>
        <dbReference type="ARBA" id="ARBA00022723"/>
    </source>
</evidence>
<feature type="compositionally biased region" description="Basic and acidic residues" evidence="9">
    <location>
        <begin position="327"/>
        <end position="350"/>
    </location>
</feature>
<feature type="site" description="Important for catalytic activity" evidence="7">
    <location>
        <position position="251"/>
    </location>
</feature>
<feature type="site" description="Interaction with DNA substrate" evidence="7">
    <location>
        <position position="277"/>
    </location>
</feature>
<gene>
    <name evidence="11" type="primary">Contig13678.g14582</name>
    <name evidence="11" type="ORF">STYLEM_17156</name>
</gene>
<proteinExistence type="inferred from homology"/>
<dbReference type="EMBL" id="CCKQ01016163">
    <property type="protein sequence ID" value="CDW88041.1"/>
    <property type="molecule type" value="Genomic_DNA"/>
</dbReference>
<reference evidence="11 12" key="1">
    <citation type="submission" date="2014-06" db="EMBL/GenBank/DDBJ databases">
        <authorList>
            <person name="Swart Estienne"/>
        </authorList>
    </citation>
    <scope>NUCLEOTIDE SEQUENCE [LARGE SCALE GENOMIC DNA]</scope>
    <source>
        <strain evidence="11 12">130c</strain>
    </source>
</reference>
<dbReference type="NCBIfam" id="TIGR00633">
    <property type="entry name" value="xth"/>
    <property type="match status" value="1"/>
</dbReference>
<evidence type="ECO:0000256" key="1">
    <source>
        <dbReference type="ARBA" id="ARBA00007092"/>
    </source>
</evidence>
<keyword evidence="2 6" id="KW-0479">Metal-binding</keyword>
<dbReference type="PANTHER" id="PTHR22748">
    <property type="entry name" value="AP ENDONUCLEASE"/>
    <property type="match status" value="1"/>
</dbReference>
<dbReference type="CDD" id="cd09087">
    <property type="entry name" value="Ape1-like_AP-endo"/>
    <property type="match status" value="1"/>
</dbReference>
<dbReference type="InParanoid" id="A0A078B137"/>
<feature type="binding site" evidence="6">
    <location>
        <position position="276"/>
    </location>
    <ligand>
        <name>Mg(2+)</name>
        <dbReference type="ChEBI" id="CHEBI:18420"/>
        <label>1</label>
    </ligand>
</feature>
<evidence type="ECO:0000259" key="10">
    <source>
        <dbReference type="Pfam" id="PF03372"/>
    </source>
</evidence>
<comment type="cofactor">
    <cofactor evidence="6 8">
        <name>Mg(2+)</name>
        <dbReference type="ChEBI" id="CHEBI:18420"/>
    </cofactor>
    <cofactor evidence="6 8">
        <name>Mn(2+)</name>
        <dbReference type="ChEBI" id="CHEBI:29035"/>
    </cofactor>
    <text evidence="6 8">Probably binds two magnesium or manganese ions per subunit.</text>
</comment>
<dbReference type="GO" id="GO:0003906">
    <property type="term" value="F:DNA-(apurinic or apyrimidinic site) endonuclease activity"/>
    <property type="evidence" value="ECO:0007669"/>
    <property type="project" value="TreeGrafter"/>
</dbReference>
<dbReference type="Pfam" id="PF03372">
    <property type="entry name" value="Exo_endo_phos"/>
    <property type="match status" value="1"/>
</dbReference>
<feature type="binding site" evidence="6">
    <location>
        <position position="180"/>
    </location>
    <ligand>
        <name>Mg(2+)</name>
        <dbReference type="ChEBI" id="CHEBI:18420"/>
        <label>1</label>
    </ligand>
</feature>
<dbReference type="InterPro" id="IPR004808">
    <property type="entry name" value="AP_endonuc_1"/>
</dbReference>
<accession>A0A078B137</accession>
<dbReference type="GO" id="GO:0046872">
    <property type="term" value="F:metal ion binding"/>
    <property type="evidence" value="ECO:0007669"/>
    <property type="project" value="UniProtKB-KW"/>
</dbReference>
<evidence type="ECO:0000256" key="7">
    <source>
        <dbReference type="PIRSR" id="PIRSR604808-3"/>
    </source>
</evidence>
<evidence type="ECO:0000256" key="9">
    <source>
        <dbReference type="SAM" id="MobiDB-lite"/>
    </source>
</evidence>
<dbReference type="InterPro" id="IPR036691">
    <property type="entry name" value="Endo/exonu/phosph_ase_sf"/>
</dbReference>
<comment type="similarity">
    <text evidence="1 8">Belongs to the DNA repair enzymes AP/ExoA family.</text>
</comment>
<feature type="active site" evidence="5">
    <location>
        <position position="138"/>
    </location>
</feature>
<dbReference type="OrthoDB" id="498125at2759"/>
<feature type="active site" description="Proton acceptor" evidence="5">
    <location>
        <position position="277"/>
    </location>
</feature>
<feature type="active site" description="Proton donor/acceptor" evidence="5">
    <location>
        <position position="180"/>
    </location>
</feature>
<evidence type="ECO:0000256" key="6">
    <source>
        <dbReference type="PIRSR" id="PIRSR604808-2"/>
    </source>
</evidence>
<evidence type="ECO:0000256" key="8">
    <source>
        <dbReference type="RuleBase" id="RU362131"/>
    </source>
</evidence>
<keyword evidence="4 6" id="KW-0460">Magnesium</keyword>
<dbReference type="AlphaFoldDB" id="A0A078B137"/>
<evidence type="ECO:0000313" key="11">
    <source>
        <dbReference type="EMBL" id="CDW88041.1"/>
    </source>
</evidence>
<dbReference type="GO" id="GO:0008081">
    <property type="term" value="F:phosphoric diester hydrolase activity"/>
    <property type="evidence" value="ECO:0007669"/>
    <property type="project" value="TreeGrafter"/>
</dbReference>
<dbReference type="NCBIfam" id="TIGR00195">
    <property type="entry name" value="exoDNase_III"/>
    <property type="match status" value="1"/>
</dbReference>
<keyword evidence="8" id="KW-0227">DNA damage</keyword>
<feature type="binding site" evidence="6">
    <location>
        <position position="182"/>
    </location>
    <ligand>
        <name>Mg(2+)</name>
        <dbReference type="ChEBI" id="CHEBI:18420"/>
        <label>1</label>
    </ligand>
</feature>
<organism evidence="11 12">
    <name type="scientific">Stylonychia lemnae</name>
    <name type="common">Ciliate</name>
    <dbReference type="NCBI Taxonomy" id="5949"/>
    <lineage>
        <taxon>Eukaryota</taxon>
        <taxon>Sar</taxon>
        <taxon>Alveolata</taxon>
        <taxon>Ciliophora</taxon>
        <taxon>Intramacronucleata</taxon>
        <taxon>Spirotrichea</taxon>
        <taxon>Stichotrichia</taxon>
        <taxon>Sporadotrichida</taxon>
        <taxon>Oxytrichidae</taxon>
        <taxon>Stylonychinae</taxon>
        <taxon>Stylonychia</taxon>
    </lineage>
</organism>